<keyword evidence="2" id="KW-1185">Reference proteome</keyword>
<name>A0A6A5RY20_9PLEO</name>
<reference evidence="1" key="1">
    <citation type="journal article" date="2020" name="Stud. Mycol.">
        <title>101 Dothideomycetes genomes: a test case for predicting lifestyles and emergence of pathogens.</title>
        <authorList>
            <person name="Haridas S."/>
            <person name="Albert R."/>
            <person name="Binder M."/>
            <person name="Bloem J."/>
            <person name="Labutti K."/>
            <person name="Salamov A."/>
            <person name="Andreopoulos B."/>
            <person name="Baker S."/>
            <person name="Barry K."/>
            <person name="Bills G."/>
            <person name="Bluhm B."/>
            <person name="Cannon C."/>
            <person name="Castanera R."/>
            <person name="Culley D."/>
            <person name="Daum C."/>
            <person name="Ezra D."/>
            <person name="Gonzalez J."/>
            <person name="Henrissat B."/>
            <person name="Kuo A."/>
            <person name="Liang C."/>
            <person name="Lipzen A."/>
            <person name="Lutzoni F."/>
            <person name="Magnuson J."/>
            <person name="Mondo S."/>
            <person name="Nolan M."/>
            <person name="Ohm R."/>
            <person name="Pangilinan J."/>
            <person name="Park H.-J."/>
            <person name="Ramirez L."/>
            <person name="Alfaro M."/>
            <person name="Sun H."/>
            <person name="Tritt A."/>
            <person name="Yoshinaga Y."/>
            <person name="Zwiers L.-H."/>
            <person name="Turgeon B."/>
            <person name="Goodwin S."/>
            <person name="Spatafora J."/>
            <person name="Crous P."/>
            <person name="Grigoriev I."/>
        </authorList>
    </citation>
    <scope>NUCLEOTIDE SEQUENCE</scope>
    <source>
        <strain evidence="1">CBS 183.55</strain>
    </source>
</reference>
<protein>
    <submittedName>
        <fullName evidence="1">Uncharacterized protein</fullName>
    </submittedName>
</protein>
<dbReference type="AlphaFoldDB" id="A0A6A5RY20"/>
<evidence type="ECO:0000313" key="1">
    <source>
        <dbReference type="EMBL" id="KAF1932419.1"/>
    </source>
</evidence>
<dbReference type="EMBL" id="ML978959">
    <property type="protein sequence ID" value="KAF1932419.1"/>
    <property type="molecule type" value="Genomic_DNA"/>
</dbReference>
<proteinExistence type="predicted"/>
<dbReference type="RefSeq" id="XP_033452667.1">
    <property type="nucleotide sequence ID" value="XM_033591333.1"/>
</dbReference>
<organism evidence="1 2">
    <name type="scientific">Didymella exigua CBS 183.55</name>
    <dbReference type="NCBI Taxonomy" id="1150837"/>
    <lineage>
        <taxon>Eukaryota</taxon>
        <taxon>Fungi</taxon>
        <taxon>Dikarya</taxon>
        <taxon>Ascomycota</taxon>
        <taxon>Pezizomycotina</taxon>
        <taxon>Dothideomycetes</taxon>
        <taxon>Pleosporomycetidae</taxon>
        <taxon>Pleosporales</taxon>
        <taxon>Pleosporineae</taxon>
        <taxon>Didymellaceae</taxon>
        <taxon>Didymella</taxon>
    </lineage>
</organism>
<accession>A0A6A5RY20</accession>
<gene>
    <name evidence="1" type="ORF">M421DRAFT_417139</name>
</gene>
<dbReference type="Proteomes" id="UP000800082">
    <property type="component" value="Unassembled WGS sequence"/>
</dbReference>
<sequence>MSLAGRSLLILSDNPLSFPFLFSHAEHAPCTTPTTPAAHARNPRRIHVLPPTQHYPRAPLLQRSCTQGLPPADCIYMLHQRCDVPHVWLRQVAGAESGVAGERVDITFADDAGRLAWGIDGDAFLPAQNQEDKVPGAVLGHRARLAGFIMAIRV</sequence>
<dbReference type="GeneID" id="54349001"/>
<evidence type="ECO:0000313" key="2">
    <source>
        <dbReference type="Proteomes" id="UP000800082"/>
    </source>
</evidence>